<sequence>MFRPLRLKVLLAAAVVIVFIITSNQISSRHSRLAIFPSPYPPPPPPLSVAVLESEGCHDEVTAALVYAFAQQPLTNVTLYLKKARFGIQPIYHSFFSSGRPGADAPVRATSRDFSPRNLQQAAPHVVVMVTGDRRITFLTLSPHVHHYLLKTITPTWKTLIDVPPRIETFVPVFPVDPALSSATAFNLGAEEIGFAIQGNASPGRRNYTKVVLQLAELRRHKTAPDVRLHLLSGSSAIEQVAIPAEVAEHVVVHRSLDYADYYRLLGQNVALLTAFESNAYYYERASSTIPAALISGTPVIADQRLLDAYSYLDRSLVWFREPGEEEMDVAVKVARETSAEERRARSAQVRRKNRDLCRANVQMIASWVRETANT</sequence>
<dbReference type="KEGG" id="acan:ACA1_129930"/>
<reference evidence="1 2" key="1">
    <citation type="journal article" date="2013" name="Genome Biol.">
        <title>Genome of Acanthamoeba castellanii highlights extensive lateral gene transfer and early evolution of tyrosine kinase signaling.</title>
        <authorList>
            <person name="Clarke M."/>
            <person name="Lohan A.J."/>
            <person name="Liu B."/>
            <person name="Lagkouvardos I."/>
            <person name="Roy S."/>
            <person name="Zafar N."/>
            <person name="Bertelli C."/>
            <person name="Schilde C."/>
            <person name="Kianianmomeni A."/>
            <person name="Burglin T.R."/>
            <person name="Frech C."/>
            <person name="Turcotte B."/>
            <person name="Kopec K.O."/>
            <person name="Synnott J.M."/>
            <person name="Choo C."/>
            <person name="Paponov I."/>
            <person name="Finkler A."/>
            <person name="Soon Heng Tan C."/>
            <person name="Hutchins A.P."/>
            <person name="Weinmeier T."/>
            <person name="Rattei T."/>
            <person name="Chu J.S."/>
            <person name="Gimenez G."/>
            <person name="Irimia M."/>
            <person name="Rigden D.J."/>
            <person name="Fitzpatrick D.A."/>
            <person name="Lorenzo-Morales J."/>
            <person name="Bateman A."/>
            <person name="Chiu C.H."/>
            <person name="Tang P."/>
            <person name="Hegemann P."/>
            <person name="Fromm H."/>
            <person name="Raoult D."/>
            <person name="Greub G."/>
            <person name="Miranda-Saavedra D."/>
            <person name="Chen N."/>
            <person name="Nash P."/>
            <person name="Ginger M.L."/>
            <person name="Horn M."/>
            <person name="Schaap P."/>
            <person name="Caler L."/>
            <person name="Loftus B."/>
        </authorList>
    </citation>
    <scope>NUCLEOTIDE SEQUENCE [LARGE SCALE GENOMIC DNA]</scope>
    <source>
        <strain evidence="1 2">Neff</strain>
    </source>
</reference>
<evidence type="ECO:0000313" key="1">
    <source>
        <dbReference type="EMBL" id="ELR14838.1"/>
    </source>
</evidence>
<dbReference type="EMBL" id="KB008043">
    <property type="protein sequence ID" value="ELR14838.1"/>
    <property type="molecule type" value="Genomic_DNA"/>
</dbReference>
<keyword evidence="2" id="KW-1185">Reference proteome</keyword>
<dbReference type="RefSeq" id="XP_004336851.1">
    <property type="nucleotide sequence ID" value="XM_004336803.1"/>
</dbReference>
<dbReference type="GeneID" id="14915437"/>
<evidence type="ECO:0000313" key="2">
    <source>
        <dbReference type="Proteomes" id="UP000011083"/>
    </source>
</evidence>
<accession>L8GQA6</accession>
<organism evidence="1 2">
    <name type="scientific">Acanthamoeba castellanii (strain ATCC 30010 / Neff)</name>
    <dbReference type="NCBI Taxonomy" id="1257118"/>
    <lineage>
        <taxon>Eukaryota</taxon>
        <taxon>Amoebozoa</taxon>
        <taxon>Discosea</taxon>
        <taxon>Longamoebia</taxon>
        <taxon>Centramoebida</taxon>
        <taxon>Acanthamoebidae</taxon>
        <taxon>Acanthamoeba</taxon>
    </lineage>
</organism>
<dbReference type="VEuPathDB" id="AmoebaDB:ACA1_129930"/>
<dbReference type="AlphaFoldDB" id="L8GQA6"/>
<dbReference type="Proteomes" id="UP000011083">
    <property type="component" value="Unassembled WGS sequence"/>
</dbReference>
<dbReference type="OrthoDB" id="549336at2759"/>
<evidence type="ECO:0008006" key="3">
    <source>
        <dbReference type="Google" id="ProtNLM"/>
    </source>
</evidence>
<name>L8GQA6_ACACF</name>
<gene>
    <name evidence="1" type="ORF">ACA1_129930</name>
</gene>
<proteinExistence type="predicted"/>
<protein>
    <recommendedName>
        <fullName evidence="3">Glycosyltransferase</fullName>
    </recommendedName>
</protein>